<evidence type="ECO:0000313" key="2">
    <source>
        <dbReference type="Proteomes" id="UP000663834"/>
    </source>
</evidence>
<organism evidence="1 2">
    <name type="scientific">Rotaria magnacalcarata</name>
    <dbReference type="NCBI Taxonomy" id="392030"/>
    <lineage>
        <taxon>Eukaryota</taxon>
        <taxon>Metazoa</taxon>
        <taxon>Spiralia</taxon>
        <taxon>Gnathifera</taxon>
        <taxon>Rotifera</taxon>
        <taxon>Eurotatoria</taxon>
        <taxon>Bdelloidea</taxon>
        <taxon>Philodinida</taxon>
        <taxon>Philodinidae</taxon>
        <taxon>Rotaria</taxon>
    </lineage>
</organism>
<feature type="non-terminal residue" evidence="1">
    <location>
        <position position="1"/>
    </location>
</feature>
<comment type="caution">
    <text evidence="1">The sequence shown here is derived from an EMBL/GenBank/DDBJ whole genome shotgun (WGS) entry which is preliminary data.</text>
</comment>
<dbReference type="EMBL" id="CAJNOW010020943">
    <property type="protein sequence ID" value="CAF1681909.1"/>
    <property type="molecule type" value="Genomic_DNA"/>
</dbReference>
<proteinExistence type="predicted"/>
<sequence length="22" mass="2250">MVVDGLDEIDELGGLGEFGGDL</sequence>
<accession>A0A816H6E6</accession>
<feature type="non-terminal residue" evidence="1">
    <location>
        <position position="22"/>
    </location>
</feature>
<name>A0A816H6E6_9BILA</name>
<gene>
    <name evidence="1" type="ORF">KQP761_LOCUS36890</name>
</gene>
<reference evidence="1" key="1">
    <citation type="submission" date="2021-02" db="EMBL/GenBank/DDBJ databases">
        <authorList>
            <person name="Nowell W R."/>
        </authorList>
    </citation>
    <scope>NUCLEOTIDE SEQUENCE</scope>
</reference>
<evidence type="ECO:0000313" key="1">
    <source>
        <dbReference type="EMBL" id="CAF1681909.1"/>
    </source>
</evidence>
<dbReference type="AlphaFoldDB" id="A0A816H6E6"/>
<dbReference type="Proteomes" id="UP000663834">
    <property type="component" value="Unassembled WGS sequence"/>
</dbReference>
<protein>
    <submittedName>
        <fullName evidence="1">Uncharacterized protein</fullName>
    </submittedName>
</protein>